<proteinExistence type="inferred from homology"/>
<accession>Q4UHJ5</accession>
<comment type="similarity">
    <text evidence="1 4">Belongs to the bacterial ribosomal protein bS18 family.</text>
</comment>
<feature type="compositionally biased region" description="Basic and acidic residues" evidence="5">
    <location>
        <begin position="49"/>
        <end position="61"/>
    </location>
</feature>
<evidence type="ECO:0000256" key="2">
    <source>
        <dbReference type="ARBA" id="ARBA00022980"/>
    </source>
</evidence>
<dbReference type="OrthoDB" id="21463at2759"/>
<dbReference type="NCBIfam" id="TIGR00165">
    <property type="entry name" value="S18"/>
    <property type="match status" value="1"/>
</dbReference>
<dbReference type="RefSeq" id="XP_954121.1">
    <property type="nucleotide sequence ID" value="XM_949028.1"/>
</dbReference>
<sequence>MFLIKNLLFPPLYKPKFYNELVYFNKIYYLNSLNFHFGTSRKSSPNRDNTSHNKPRNEDKKSHTKTTKSKSRGNNLSSIKVGGNDLKGVGVEYNKLYYECMNEIYDRRFELHNIKESKTIQDLTKQEYDILNSVFNRVNNSSKVSNSNSMNSSVKSKQYGNTGNDFRIKIDVGISLYWDPFKNIKNLKLQIISEYNQLKRLVDNVKLYKFKQAVSSFSSSGTNFGLTTVDSNSRVNEDTESVYVKNENFWDPDRNKRLILNNNNKPFSFHDLHVLHNFISEDGQILPRRINMTTRKQQIQIFKAIKIARNLALFPYNNKPSYHNQIPLINPIEVSLTHFYICNIFLYI</sequence>
<feature type="compositionally biased region" description="Basic residues" evidence="5">
    <location>
        <begin position="62"/>
        <end position="71"/>
    </location>
</feature>
<dbReference type="GO" id="GO:0005763">
    <property type="term" value="C:mitochondrial small ribosomal subunit"/>
    <property type="evidence" value="ECO:0007669"/>
    <property type="project" value="TreeGrafter"/>
</dbReference>
<dbReference type="InterPro" id="IPR036870">
    <property type="entry name" value="Ribosomal_bS18_sf"/>
</dbReference>
<dbReference type="eggNOG" id="ENOG502SMAP">
    <property type="taxonomic scope" value="Eukaryota"/>
</dbReference>
<reference evidence="6 7" key="1">
    <citation type="journal article" date="2005" name="Science">
        <title>Genome of the host-cell transforming parasite Theileria annulata compared with T. parva.</title>
        <authorList>
            <person name="Pain A."/>
            <person name="Renauld H."/>
            <person name="Berriman M."/>
            <person name="Murphy L."/>
            <person name="Yeats C.A."/>
            <person name="Weir W."/>
            <person name="Kerhornou A."/>
            <person name="Aslett M."/>
            <person name="Bishop R."/>
            <person name="Bouchier C."/>
            <person name="Cochet M."/>
            <person name="Coulson R.M.R."/>
            <person name="Cronin A."/>
            <person name="de Villiers E.P."/>
            <person name="Fraser A."/>
            <person name="Fosker N."/>
            <person name="Gardner M."/>
            <person name="Goble A."/>
            <person name="Griffiths-Jones S."/>
            <person name="Harris D.E."/>
            <person name="Katzer F."/>
            <person name="Larke N."/>
            <person name="Lord A."/>
            <person name="Maser P."/>
            <person name="McKellar S."/>
            <person name="Mooney P."/>
            <person name="Morton F."/>
            <person name="Nene V."/>
            <person name="O'Neil S."/>
            <person name="Price C."/>
            <person name="Quail M.A."/>
            <person name="Rabbinowitsch E."/>
            <person name="Rawlings N.D."/>
            <person name="Rutter S."/>
            <person name="Saunders D."/>
            <person name="Seeger K."/>
            <person name="Shah T."/>
            <person name="Squares R."/>
            <person name="Squares S."/>
            <person name="Tivey A."/>
            <person name="Walker A.R."/>
            <person name="Woodward J."/>
            <person name="Dobbelaere D.A.E."/>
            <person name="Langsley G."/>
            <person name="Rajandream M.A."/>
            <person name="McKeever D."/>
            <person name="Shiels B."/>
            <person name="Tait A."/>
            <person name="Barrell B.G."/>
            <person name="Hall N."/>
        </authorList>
    </citation>
    <scope>NUCLEOTIDE SEQUENCE [LARGE SCALE GENOMIC DNA]</scope>
    <source>
        <strain evidence="7">Ankara</strain>
    </source>
</reference>
<dbReference type="SUPFAM" id="SSF46911">
    <property type="entry name" value="Ribosomal protein S18"/>
    <property type="match status" value="1"/>
</dbReference>
<dbReference type="Pfam" id="PF01084">
    <property type="entry name" value="Ribosomal_S18"/>
    <property type="match status" value="1"/>
</dbReference>
<evidence type="ECO:0000256" key="3">
    <source>
        <dbReference type="ARBA" id="ARBA00023274"/>
    </source>
</evidence>
<dbReference type="GeneID" id="3864424"/>
<dbReference type="GO" id="GO:0006412">
    <property type="term" value="P:translation"/>
    <property type="evidence" value="ECO:0007669"/>
    <property type="project" value="InterPro"/>
</dbReference>
<gene>
    <name evidence="6" type="ORF">TA02895</name>
</gene>
<dbReference type="EMBL" id="CR940347">
    <property type="protein sequence ID" value="CAI73444.1"/>
    <property type="molecule type" value="Genomic_DNA"/>
</dbReference>
<dbReference type="Gene3D" id="4.10.640.10">
    <property type="entry name" value="Ribosomal protein S18"/>
    <property type="match status" value="1"/>
</dbReference>
<evidence type="ECO:0000313" key="7">
    <source>
        <dbReference type="Proteomes" id="UP000001950"/>
    </source>
</evidence>
<keyword evidence="7" id="KW-1185">Reference proteome</keyword>
<keyword evidence="3 4" id="KW-0687">Ribonucleoprotein</keyword>
<dbReference type="InParanoid" id="Q4UHJ5"/>
<keyword evidence="2 4" id="KW-0689">Ribosomal protein</keyword>
<dbReference type="OMA" id="FIWRHTH"/>
<dbReference type="GO" id="GO:0070181">
    <property type="term" value="F:small ribosomal subunit rRNA binding"/>
    <property type="evidence" value="ECO:0007669"/>
    <property type="project" value="TreeGrafter"/>
</dbReference>
<evidence type="ECO:0000256" key="4">
    <source>
        <dbReference type="RuleBase" id="RU003910"/>
    </source>
</evidence>
<dbReference type="GO" id="GO:0003735">
    <property type="term" value="F:structural constituent of ribosome"/>
    <property type="evidence" value="ECO:0007669"/>
    <property type="project" value="InterPro"/>
</dbReference>
<dbReference type="VEuPathDB" id="PiroplasmaDB:TA02895"/>
<evidence type="ECO:0000313" key="6">
    <source>
        <dbReference type="EMBL" id="CAI73444.1"/>
    </source>
</evidence>
<feature type="region of interest" description="Disordered" evidence="5">
    <location>
        <begin position="40"/>
        <end position="79"/>
    </location>
</feature>
<dbReference type="Proteomes" id="UP000001950">
    <property type="component" value="Chromosome 1"/>
</dbReference>
<dbReference type="InterPro" id="IPR001648">
    <property type="entry name" value="Ribosomal_bS18"/>
</dbReference>
<dbReference type="PANTHER" id="PTHR13479">
    <property type="entry name" value="30S RIBOSOMAL PROTEIN S18"/>
    <property type="match status" value="1"/>
</dbReference>
<name>Q4UHJ5_THEAN</name>
<protein>
    <recommendedName>
        <fullName evidence="8">Ribosomal protein S18</fullName>
    </recommendedName>
</protein>
<evidence type="ECO:0000256" key="5">
    <source>
        <dbReference type="SAM" id="MobiDB-lite"/>
    </source>
</evidence>
<dbReference type="PANTHER" id="PTHR13479:SF40">
    <property type="entry name" value="SMALL RIBOSOMAL SUBUNIT PROTEIN BS18M"/>
    <property type="match status" value="1"/>
</dbReference>
<dbReference type="AlphaFoldDB" id="Q4UHJ5"/>
<evidence type="ECO:0000256" key="1">
    <source>
        <dbReference type="ARBA" id="ARBA00005589"/>
    </source>
</evidence>
<organism evidence="6 7">
    <name type="scientific">Theileria annulata</name>
    <dbReference type="NCBI Taxonomy" id="5874"/>
    <lineage>
        <taxon>Eukaryota</taxon>
        <taxon>Sar</taxon>
        <taxon>Alveolata</taxon>
        <taxon>Apicomplexa</taxon>
        <taxon>Aconoidasida</taxon>
        <taxon>Piroplasmida</taxon>
        <taxon>Theileriidae</taxon>
        <taxon>Theileria</taxon>
    </lineage>
</organism>
<dbReference type="PRINTS" id="PR00974">
    <property type="entry name" value="RIBOSOMALS18"/>
</dbReference>
<evidence type="ECO:0008006" key="8">
    <source>
        <dbReference type="Google" id="ProtNLM"/>
    </source>
</evidence>
<dbReference type="KEGG" id="tan:TA02895"/>